<evidence type="ECO:0000313" key="2">
    <source>
        <dbReference type="Proteomes" id="UP000076858"/>
    </source>
</evidence>
<accession>A0A164URI4</accession>
<reference evidence="1 2" key="1">
    <citation type="submission" date="2016-03" db="EMBL/GenBank/DDBJ databases">
        <title>EvidentialGene: Evidence-directed Construction of Genes on Genomes.</title>
        <authorList>
            <person name="Gilbert D.G."/>
            <person name="Choi J.-H."/>
            <person name="Mockaitis K."/>
            <person name="Colbourne J."/>
            <person name="Pfrender M."/>
        </authorList>
    </citation>
    <scope>NUCLEOTIDE SEQUENCE [LARGE SCALE GENOMIC DNA]</scope>
    <source>
        <strain evidence="1 2">Xinb3</strain>
        <tissue evidence="1">Complete organism</tissue>
    </source>
</reference>
<organism evidence="1 2">
    <name type="scientific">Daphnia magna</name>
    <dbReference type="NCBI Taxonomy" id="35525"/>
    <lineage>
        <taxon>Eukaryota</taxon>
        <taxon>Metazoa</taxon>
        <taxon>Ecdysozoa</taxon>
        <taxon>Arthropoda</taxon>
        <taxon>Crustacea</taxon>
        <taxon>Branchiopoda</taxon>
        <taxon>Diplostraca</taxon>
        <taxon>Cladocera</taxon>
        <taxon>Anomopoda</taxon>
        <taxon>Daphniidae</taxon>
        <taxon>Daphnia</taxon>
    </lineage>
</organism>
<protein>
    <submittedName>
        <fullName evidence="1">Uncharacterized protein</fullName>
    </submittedName>
</protein>
<proteinExistence type="predicted"/>
<comment type="caution">
    <text evidence="1">The sequence shown here is derived from an EMBL/GenBank/DDBJ whole genome shotgun (WGS) entry which is preliminary data.</text>
</comment>
<evidence type="ECO:0000313" key="1">
    <source>
        <dbReference type="EMBL" id="KZS11606.1"/>
    </source>
</evidence>
<dbReference type="EMBL" id="LRGB01001574">
    <property type="protein sequence ID" value="KZS11606.1"/>
    <property type="molecule type" value="Genomic_DNA"/>
</dbReference>
<sequence length="84" mass="9797">MQRYFSLCVTNSGQLNERKSQSGGQTASFHAKRAFCQLIMPSCLGRYCLEDGERERNKFESFTVERRESERFFIFSSKKVCPLL</sequence>
<keyword evidence="2" id="KW-1185">Reference proteome</keyword>
<dbReference type="AlphaFoldDB" id="A0A164URI4"/>
<gene>
    <name evidence="1" type="ORF">APZ42_023576</name>
</gene>
<name>A0A164URI4_9CRUS</name>
<dbReference type="Proteomes" id="UP000076858">
    <property type="component" value="Unassembled WGS sequence"/>
</dbReference>